<proteinExistence type="predicted"/>
<dbReference type="InterPro" id="IPR036915">
    <property type="entry name" value="Cyclin-like_sf"/>
</dbReference>
<evidence type="ECO:0000313" key="3">
    <source>
        <dbReference type="Proteomes" id="UP000534426"/>
    </source>
</evidence>
<accession>A0A7K4LY87</accession>
<evidence type="ECO:0000259" key="1">
    <source>
        <dbReference type="Pfam" id="PF00134"/>
    </source>
</evidence>
<dbReference type="Gene3D" id="1.10.472.10">
    <property type="entry name" value="Cyclin-like"/>
    <property type="match status" value="2"/>
</dbReference>
<feature type="non-terminal residue" evidence="2">
    <location>
        <position position="1"/>
    </location>
</feature>
<dbReference type="InterPro" id="IPR039361">
    <property type="entry name" value="Cyclin"/>
</dbReference>
<keyword evidence="3" id="KW-1185">Reference proteome</keyword>
<sequence>SYSSPDCSLCKVFFSLQAQLKYLECIAISCLVLAAKTSQEDEVIPSVKTLAAQSGSKRSPAEILRMERILLEKPHWDLYTATPMDFLSIVSIYVYVHRVLRAAQTKPSRHAALRTRQLQHCSACHQLLQPRGSTLALVISTLELQTLAPDGAPAGSDLLREAQVGS</sequence>
<comment type="caution">
    <text evidence="2">The sequence shown here is derived from an EMBL/GenBank/DDBJ whole genome shotgun (WGS) entry which is preliminary data.</text>
</comment>
<organism evidence="2 3">
    <name type="scientific">Crypturellus undulatus</name>
    <dbReference type="NCBI Taxonomy" id="48396"/>
    <lineage>
        <taxon>Eukaryota</taxon>
        <taxon>Metazoa</taxon>
        <taxon>Chordata</taxon>
        <taxon>Craniata</taxon>
        <taxon>Vertebrata</taxon>
        <taxon>Euteleostomi</taxon>
        <taxon>Archelosauria</taxon>
        <taxon>Archosauria</taxon>
        <taxon>Dinosauria</taxon>
        <taxon>Saurischia</taxon>
        <taxon>Theropoda</taxon>
        <taxon>Coelurosauria</taxon>
        <taxon>Aves</taxon>
        <taxon>Palaeognathae</taxon>
        <taxon>Tinamiformes</taxon>
        <taxon>Tinamidae</taxon>
        <taxon>Crypturellus</taxon>
    </lineage>
</organism>
<name>A0A7K4LY87_9AVES</name>
<feature type="non-terminal residue" evidence="2">
    <location>
        <position position="166"/>
    </location>
</feature>
<reference evidence="2 3" key="1">
    <citation type="submission" date="2019-09" db="EMBL/GenBank/DDBJ databases">
        <title>Bird 10,000 Genomes (B10K) Project - Family phase.</title>
        <authorList>
            <person name="Zhang G."/>
        </authorList>
    </citation>
    <scope>NUCLEOTIDE SEQUENCE [LARGE SCALE GENOMIC DNA]</scope>
    <source>
        <strain evidence="2">B10K-MSB-37135</strain>
        <tissue evidence="2">Heart</tissue>
    </source>
</reference>
<dbReference type="InterPro" id="IPR006671">
    <property type="entry name" value="Cyclin_N"/>
</dbReference>
<dbReference type="SUPFAM" id="SSF47954">
    <property type="entry name" value="Cyclin-like"/>
    <property type="match status" value="1"/>
</dbReference>
<dbReference type="PANTHER" id="PTHR10177">
    <property type="entry name" value="CYCLINS"/>
    <property type="match status" value="1"/>
</dbReference>
<feature type="domain" description="Cyclin N-terminal" evidence="1">
    <location>
        <begin position="19"/>
        <end position="78"/>
    </location>
</feature>
<dbReference type="EMBL" id="VWPW01026792">
    <property type="protein sequence ID" value="NWJ09230.1"/>
    <property type="molecule type" value="Genomic_DNA"/>
</dbReference>
<dbReference type="Pfam" id="PF00134">
    <property type="entry name" value="Cyclin_N"/>
    <property type="match status" value="1"/>
</dbReference>
<evidence type="ECO:0000313" key="2">
    <source>
        <dbReference type="EMBL" id="NWJ09230.1"/>
    </source>
</evidence>
<dbReference type="AlphaFoldDB" id="A0A7K4LY87"/>
<gene>
    <name evidence="2" type="primary">Ccni2</name>
    <name evidence="2" type="ORF">CRYUND_R01152</name>
</gene>
<protein>
    <submittedName>
        <fullName evidence="2">CCNI2 protein</fullName>
    </submittedName>
</protein>
<dbReference type="Proteomes" id="UP000534426">
    <property type="component" value="Unassembled WGS sequence"/>
</dbReference>